<feature type="compositionally biased region" description="Polar residues" evidence="1">
    <location>
        <begin position="967"/>
        <end position="979"/>
    </location>
</feature>
<feature type="region of interest" description="Disordered" evidence="1">
    <location>
        <begin position="911"/>
        <end position="935"/>
    </location>
</feature>
<evidence type="ECO:0000256" key="1">
    <source>
        <dbReference type="SAM" id="MobiDB-lite"/>
    </source>
</evidence>
<proteinExistence type="predicted"/>
<accession>A0A0D2FZR5</accession>
<reference evidence="2 3" key="1">
    <citation type="submission" date="2015-01" db="EMBL/GenBank/DDBJ databases">
        <title>The Genome Sequence of Capronia semiimmersa CBS27337.</title>
        <authorList>
            <consortium name="The Broad Institute Genomics Platform"/>
            <person name="Cuomo C."/>
            <person name="de Hoog S."/>
            <person name="Gorbushina A."/>
            <person name="Stielow B."/>
            <person name="Teixiera M."/>
            <person name="Abouelleil A."/>
            <person name="Chapman S.B."/>
            <person name="Priest M."/>
            <person name="Young S.K."/>
            <person name="Wortman J."/>
            <person name="Nusbaum C."/>
            <person name="Birren B."/>
        </authorList>
    </citation>
    <scope>NUCLEOTIDE SEQUENCE [LARGE SCALE GENOMIC DNA]</scope>
    <source>
        <strain evidence="2 3">CBS 27337</strain>
    </source>
</reference>
<name>A0A0D2FZR5_9EURO</name>
<organism evidence="2 3">
    <name type="scientific">Phialophora macrospora</name>
    <dbReference type="NCBI Taxonomy" id="1851006"/>
    <lineage>
        <taxon>Eukaryota</taxon>
        <taxon>Fungi</taxon>
        <taxon>Dikarya</taxon>
        <taxon>Ascomycota</taxon>
        <taxon>Pezizomycotina</taxon>
        <taxon>Eurotiomycetes</taxon>
        <taxon>Chaetothyriomycetidae</taxon>
        <taxon>Chaetothyriales</taxon>
        <taxon>Herpotrichiellaceae</taxon>
        <taxon>Phialophora</taxon>
    </lineage>
</organism>
<gene>
    <name evidence="2" type="ORF">PV04_07639</name>
</gene>
<dbReference type="EMBL" id="KN846960">
    <property type="protein sequence ID" value="KIW65374.1"/>
    <property type="molecule type" value="Genomic_DNA"/>
</dbReference>
<dbReference type="HOGENOM" id="CLU_281871_0_0_1"/>
<protein>
    <submittedName>
        <fullName evidence="2">Uncharacterized protein</fullName>
    </submittedName>
</protein>
<evidence type="ECO:0000313" key="3">
    <source>
        <dbReference type="Proteomes" id="UP000054266"/>
    </source>
</evidence>
<dbReference type="AlphaFoldDB" id="A0A0D2FZR5"/>
<dbReference type="Proteomes" id="UP000054266">
    <property type="component" value="Unassembled WGS sequence"/>
</dbReference>
<evidence type="ECO:0000313" key="2">
    <source>
        <dbReference type="EMBL" id="KIW65374.1"/>
    </source>
</evidence>
<keyword evidence="3" id="KW-1185">Reference proteome</keyword>
<sequence>MRRCFEQFPSRSRTRNTLLASHLSSLRSGHSKVAVVRKTTCLNFSTRSSQTSFKTSLNNLYRDVSIGSRGADDHVDAKYGHRTGISRENRRNIKKPRRSSVEDCIAQLERYLPRGLSELDFLESRTVITGEPLFDDVVATLKRGRRKSGVNVLTFMVLHQRRHKAVVHLVEVLLKQIALAANEPFKDELPSNIDWPDGSFRKGVGAPIELERTLHLSRRPLGSSLGLSDYALKEDDSSTAMELVWSFLADVVLASSKQSPDERKQVMNTVHQILALIHKLGLVPANIYAHCPPRETTHVQRPPVLHLLNSKILSTLSDAVWHAYQDEVSARSEKGQRSPWNFFPEPPGSPLRSKGRELGPEVWIEFILWCCVEAGFASTGVRILKALRADVEIPWRAVPWTDGGVHRNDQNQMALPERQAPNETASRGELRTPAGTEYKFISAEVVLAVADSVINCFNSEAAGGALSVYKVQDDLRDLVSFLGPASVAPAYLDYLAVRLLQTELLYETDQVNALPTWTSILSHLRDLQPVEEQSRHEPGLTFDFILGRSELQAGILHQALQACIENNLVKKAVDTFTDIQKTVDGNKLQDIGEFLALSLRPEDGFFTSRLGKGQNEFLKSYGQLPAYKLAGFLDLVGSAKLFGLGDWLVFSDDIDGAALPVSIWGQPSIAAALTRYAAAKGDLPLLERVSSICAASNRKMTVNLLRSFVMSYISMREWDRAAQMLQELKQADGGGYSPRIVACLAATILRMEVDHEVLLQEDSESDLTQALLLFSRVLDGLYDSSAASFRIDQKKTFKQQVGYLLRLLENVADSRVPDVVRNFKFRFPVSNEPHLAPDTFNVVYAAIVETKGALESRNVWHLFCKDPRNFDALHDWQLRELDETMSDNEHIEDEEELLGSQTEELVVGKTNAPSSPDGHAPIATRDMNPAEPPRISMETASAAPTPLAYPSSLNIDSGLPQDGFGFPSSQTMGTAITRSDSSDIPIVRPDIDSDKMVPDLTQVVVPNSSTLQILVRQALSEIVARKERRKPHADLEEVIQWAGQFYDAFNLAPEDIRTEFRVSSNMPRALRVATKHRKNQGGYLTPTREKFRPDVSSQFSSAAFKTRLPGTPRVEEHAAHIYGAFHIEDGDEGDAGKETEKFLDQRTEHDPHLAHRFKVRKFGTSVTHRS</sequence>
<feature type="region of interest" description="Disordered" evidence="1">
    <location>
        <begin position="959"/>
        <end position="981"/>
    </location>
</feature>